<sequence length="334" mass="36930">MPQTRTNKFIRRALCVLFLAPFSISSFAQTLALAEPSTLDEATAAISYNVPHLVFEKNLQPISYSENDSRRALNALKHDALIQHAALRSEIAFVQDLESSTVLYQKNSDAVRPIASISKLMTALVVAESGLPMDEMLEIIDEDVDRVKHSSSRLSVGSKLSRADMMHLALMSSENRAAHALGRSYPGGLPAFVRAMNDKARALGMRNTRFVEPTGLSSDNVASPRDLVKLLTATSQHARIQQYTTNDQYSVQPVRGRQLVFNNTNRLVKNANWDIQVSKTGFINEAGECLVMLTKIEDREVAIVLLNSSGRYSRIGDAVRIRDLVEKSNGLAML</sequence>
<evidence type="ECO:0000256" key="4">
    <source>
        <dbReference type="ARBA" id="ARBA00022960"/>
    </source>
</evidence>
<evidence type="ECO:0000313" key="12">
    <source>
        <dbReference type="EMBL" id="PWE16203.1"/>
    </source>
</evidence>
<dbReference type="InterPro" id="IPR001967">
    <property type="entry name" value="Peptidase_S11_N"/>
</dbReference>
<dbReference type="STRING" id="511.UZ73_18410"/>
<feature type="chain" id="PRO_5044580894" evidence="10">
    <location>
        <begin position="29"/>
        <end position="334"/>
    </location>
</feature>
<dbReference type="EMBL" id="QEXO01000001">
    <property type="protein sequence ID" value="PWE16203.1"/>
    <property type="molecule type" value="Genomic_DNA"/>
</dbReference>
<organism evidence="12 14">
    <name type="scientific">Alcaligenes faecalis</name>
    <dbReference type="NCBI Taxonomy" id="511"/>
    <lineage>
        <taxon>Bacteria</taxon>
        <taxon>Pseudomonadati</taxon>
        <taxon>Pseudomonadota</taxon>
        <taxon>Betaproteobacteria</taxon>
        <taxon>Burkholderiales</taxon>
        <taxon>Alcaligenaceae</taxon>
        <taxon>Alcaligenes</taxon>
    </lineage>
</organism>
<keyword evidence="6" id="KW-0961">Cell wall biogenesis/degradation</keyword>
<dbReference type="PANTHER" id="PTHR21581:SF26">
    <property type="entry name" value="D-ALANYL-D-ALANINE ENDOPEPTIDASE"/>
    <property type="match status" value="1"/>
</dbReference>
<dbReference type="InterPro" id="IPR012338">
    <property type="entry name" value="Beta-lactam/transpept-like"/>
</dbReference>
<gene>
    <name evidence="13" type="primary">pbpG</name>
    <name evidence="12" type="ORF">DF183_05640</name>
    <name evidence="13" type="ORF">M2J83_10295</name>
</gene>
<evidence type="ECO:0000313" key="15">
    <source>
        <dbReference type="Proteomes" id="UP001211866"/>
    </source>
</evidence>
<feature type="active site" description="Proton acceptor" evidence="7">
    <location>
        <position position="119"/>
    </location>
</feature>
<feature type="signal peptide" evidence="10">
    <location>
        <begin position="1"/>
        <end position="28"/>
    </location>
</feature>
<dbReference type="GeneID" id="29368936"/>
<evidence type="ECO:0000256" key="5">
    <source>
        <dbReference type="ARBA" id="ARBA00022984"/>
    </source>
</evidence>
<dbReference type="InterPro" id="IPR018044">
    <property type="entry name" value="Peptidase_S11"/>
</dbReference>
<evidence type="ECO:0000256" key="1">
    <source>
        <dbReference type="ARBA" id="ARBA00007164"/>
    </source>
</evidence>
<dbReference type="Gene3D" id="3.40.710.10">
    <property type="entry name" value="DD-peptidase/beta-lactamase superfamily"/>
    <property type="match status" value="1"/>
</dbReference>
<dbReference type="GO" id="GO:0006508">
    <property type="term" value="P:proteolysis"/>
    <property type="evidence" value="ECO:0007669"/>
    <property type="project" value="InterPro"/>
</dbReference>
<evidence type="ECO:0000313" key="13">
    <source>
        <dbReference type="EMBL" id="WBM40179.1"/>
    </source>
</evidence>
<evidence type="ECO:0000256" key="9">
    <source>
        <dbReference type="RuleBase" id="RU004016"/>
    </source>
</evidence>
<dbReference type="PANTHER" id="PTHR21581">
    <property type="entry name" value="D-ALANYL-D-ALANINE CARBOXYPEPTIDASE"/>
    <property type="match status" value="1"/>
</dbReference>
<dbReference type="EMBL" id="CP096916">
    <property type="protein sequence ID" value="WBM40179.1"/>
    <property type="molecule type" value="Genomic_DNA"/>
</dbReference>
<dbReference type="Proteomes" id="UP001211866">
    <property type="component" value="Chromosome"/>
</dbReference>
<dbReference type="Proteomes" id="UP000245216">
    <property type="component" value="Unassembled WGS sequence"/>
</dbReference>
<keyword evidence="15" id="KW-1185">Reference proteome</keyword>
<accession>A0A2U2BQB8</accession>
<keyword evidence="4" id="KW-0133">Cell shape</keyword>
<evidence type="ECO:0000256" key="6">
    <source>
        <dbReference type="ARBA" id="ARBA00023316"/>
    </source>
</evidence>
<proteinExistence type="inferred from homology"/>
<feature type="active site" description="Acyl-ester intermediate" evidence="7">
    <location>
        <position position="116"/>
    </location>
</feature>
<evidence type="ECO:0000256" key="2">
    <source>
        <dbReference type="ARBA" id="ARBA00022729"/>
    </source>
</evidence>
<dbReference type="GO" id="GO:0008360">
    <property type="term" value="P:regulation of cell shape"/>
    <property type="evidence" value="ECO:0007669"/>
    <property type="project" value="UniProtKB-KW"/>
</dbReference>
<dbReference type="OrthoDB" id="5688590at2"/>
<evidence type="ECO:0000256" key="3">
    <source>
        <dbReference type="ARBA" id="ARBA00022801"/>
    </source>
</evidence>
<evidence type="ECO:0000259" key="11">
    <source>
        <dbReference type="Pfam" id="PF00768"/>
    </source>
</evidence>
<comment type="similarity">
    <text evidence="1 9">Belongs to the peptidase S11 family.</text>
</comment>
<dbReference type="AlphaFoldDB" id="A0A2U2BQB8"/>
<dbReference type="GO" id="GO:0009252">
    <property type="term" value="P:peptidoglycan biosynthetic process"/>
    <property type="evidence" value="ECO:0007669"/>
    <property type="project" value="UniProtKB-KW"/>
</dbReference>
<reference evidence="12 14" key="1">
    <citation type="submission" date="2018-05" db="EMBL/GenBank/DDBJ databases">
        <title>Genome Sequence of an Efficient Indole-Degrading Bacterium, Alcaligenes sp.YBY.</title>
        <authorList>
            <person name="Yang B."/>
        </authorList>
    </citation>
    <scope>NUCLEOTIDE SEQUENCE [LARGE SCALE GENOMIC DNA]</scope>
    <source>
        <strain evidence="12 14">YBY</strain>
    </source>
</reference>
<dbReference type="GO" id="GO:0071555">
    <property type="term" value="P:cell wall organization"/>
    <property type="evidence" value="ECO:0007669"/>
    <property type="project" value="UniProtKB-KW"/>
</dbReference>
<keyword evidence="5" id="KW-0573">Peptidoglycan synthesis</keyword>
<protein>
    <submittedName>
        <fullName evidence="12">D-alanyl-D-alanine endopeptidase</fullName>
        <ecNumber evidence="13">3.4.21.-</ecNumber>
    </submittedName>
</protein>
<reference evidence="13 15" key="3">
    <citation type="submission" date="2022-05" db="EMBL/GenBank/DDBJ databases">
        <title>Complete sequence of strain NY11312.</title>
        <authorList>
            <person name="Zhou D."/>
        </authorList>
    </citation>
    <scope>NUCLEOTIDE SEQUENCE [LARGE SCALE GENOMIC DNA]</scope>
    <source>
        <strain evidence="13 15">NY11312</strain>
    </source>
</reference>
<feature type="active site" evidence="7">
    <location>
        <position position="173"/>
    </location>
</feature>
<evidence type="ECO:0000256" key="8">
    <source>
        <dbReference type="PIRSR" id="PIRSR618044-2"/>
    </source>
</evidence>
<dbReference type="SUPFAM" id="SSF56601">
    <property type="entry name" value="beta-lactamase/transpeptidase-like"/>
    <property type="match status" value="1"/>
</dbReference>
<evidence type="ECO:0000256" key="10">
    <source>
        <dbReference type="SAM" id="SignalP"/>
    </source>
</evidence>
<dbReference type="EC" id="3.4.21.-" evidence="13"/>
<evidence type="ECO:0000256" key="7">
    <source>
        <dbReference type="PIRSR" id="PIRSR618044-1"/>
    </source>
</evidence>
<name>A0A2U2BQB8_ALCFA</name>
<dbReference type="NCBIfam" id="NF008668">
    <property type="entry name" value="PRK11669.1"/>
    <property type="match status" value="1"/>
</dbReference>
<dbReference type="PRINTS" id="PR00725">
    <property type="entry name" value="DADACBPTASE1"/>
</dbReference>
<dbReference type="GO" id="GO:0009002">
    <property type="term" value="F:serine-type D-Ala-D-Ala carboxypeptidase activity"/>
    <property type="evidence" value="ECO:0007669"/>
    <property type="project" value="InterPro"/>
</dbReference>
<dbReference type="Pfam" id="PF00768">
    <property type="entry name" value="Peptidase_S11"/>
    <property type="match status" value="1"/>
</dbReference>
<feature type="binding site" evidence="8">
    <location>
        <position position="279"/>
    </location>
    <ligand>
        <name>substrate</name>
    </ligand>
</feature>
<evidence type="ECO:0000313" key="14">
    <source>
        <dbReference type="Proteomes" id="UP000245216"/>
    </source>
</evidence>
<reference evidence="12 14" key="2">
    <citation type="submission" date="2018-05" db="EMBL/GenBank/DDBJ databases">
        <authorList>
            <person name="Lanie J.A."/>
            <person name="Ng W.-L."/>
            <person name="Kazmierczak K.M."/>
            <person name="Andrzejewski T.M."/>
            <person name="Davidsen T.M."/>
            <person name="Wayne K.J."/>
            <person name="Tettelin H."/>
            <person name="Glass J.I."/>
            <person name="Rusch D."/>
            <person name="Podicherti R."/>
            <person name="Tsui H.-C.T."/>
            <person name="Winkler M.E."/>
        </authorList>
    </citation>
    <scope>NUCLEOTIDE SEQUENCE [LARGE SCALE GENOMIC DNA]</scope>
    <source>
        <strain evidence="12 14">YBY</strain>
    </source>
</reference>
<keyword evidence="2 10" id="KW-0732">Signal</keyword>
<feature type="domain" description="Peptidase S11 D-alanyl-D-alanine carboxypeptidase A N-terminal" evidence="11">
    <location>
        <begin position="84"/>
        <end position="309"/>
    </location>
</feature>
<keyword evidence="3 13" id="KW-0378">Hydrolase</keyword>
<dbReference type="RefSeq" id="WP_086060509.1">
    <property type="nucleotide sequence ID" value="NZ_CAXOJJ010000007.1"/>
</dbReference>